<evidence type="ECO:0000256" key="3">
    <source>
        <dbReference type="ARBA" id="ARBA00022729"/>
    </source>
</evidence>
<proteinExistence type="predicted"/>
<keyword evidence="6" id="KW-1185">Reference proteome</keyword>
<evidence type="ECO:0000256" key="4">
    <source>
        <dbReference type="ARBA" id="ARBA00023180"/>
    </source>
</evidence>
<keyword evidence="3" id="KW-0732">Signal</keyword>
<gene>
    <name evidence="5" type="ORF">KC01_LOCUS14352</name>
</gene>
<evidence type="ECO:0000256" key="1">
    <source>
        <dbReference type="ARBA" id="ARBA00004613"/>
    </source>
</evidence>
<dbReference type="PANTHER" id="PTHR11967">
    <property type="entry name" value="ALPHA-1-ACID GLYCOPROTEIN"/>
    <property type="match status" value="1"/>
</dbReference>
<keyword evidence="4" id="KW-0325">Glycoprotein</keyword>
<keyword evidence="2" id="KW-0964">Secreted</keyword>
<reference evidence="5 6" key="1">
    <citation type="submission" date="2024-04" db="EMBL/GenBank/DDBJ databases">
        <authorList>
            <person name="Waldvogel A.-M."/>
            <person name="Schoenle A."/>
        </authorList>
    </citation>
    <scope>NUCLEOTIDE SEQUENCE [LARGE SCALE GENOMIC DNA]</scope>
</reference>
<dbReference type="AlphaFoldDB" id="A0AAV2K8L2"/>
<sequence length="186" mass="21186">MFFQLVANAGNIAHLVLSGDWIAVWGVSDGPKGKALVKKVTSSKLRLKLSPDNETLNFYEINHYKEDMHNCSYFIINMTVTKEADNLKLEAHEGTSLYEGKLESFKDNTTMAFFQTCDHCLIMKYSSDDWGNYMLVYRDEDHYLNVSALKEEHATFHKHAACLGFPTEPAFIHDGTQDFCADRSDL</sequence>
<dbReference type="Proteomes" id="UP001497482">
    <property type="component" value="Chromosome 16"/>
</dbReference>
<evidence type="ECO:0000313" key="6">
    <source>
        <dbReference type="Proteomes" id="UP001497482"/>
    </source>
</evidence>
<dbReference type="GO" id="GO:0005576">
    <property type="term" value="C:extracellular region"/>
    <property type="evidence" value="ECO:0007669"/>
    <property type="project" value="UniProtKB-SubCell"/>
</dbReference>
<protein>
    <submittedName>
        <fullName evidence="5">Uncharacterized protein</fullName>
    </submittedName>
</protein>
<organism evidence="5 6">
    <name type="scientific">Knipowitschia caucasica</name>
    <name type="common">Caucasian dwarf goby</name>
    <name type="synonym">Pomatoschistus caucasicus</name>
    <dbReference type="NCBI Taxonomy" id="637954"/>
    <lineage>
        <taxon>Eukaryota</taxon>
        <taxon>Metazoa</taxon>
        <taxon>Chordata</taxon>
        <taxon>Craniata</taxon>
        <taxon>Vertebrata</taxon>
        <taxon>Euteleostomi</taxon>
        <taxon>Actinopterygii</taxon>
        <taxon>Neopterygii</taxon>
        <taxon>Teleostei</taxon>
        <taxon>Neoteleostei</taxon>
        <taxon>Acanthomorphata</taxon>
        <taxon>Gobiaria</taxon>
        <taxon>Gobiiformes</taxon>
        <taxon>Gobioidei</taxon>
        <taxon>Gobiidae</taxon>
        <taxon>Gobiinae</taxon>
        <taxon>Knipowitschia</taxon>
    </lineage>
</organism>
<dbReference type="EMBL" id="OZ035838">
    <property type="protein sequence ID" value="CAL1583947.1"/>
    <property type="molecule type" value="Genomic_DNA"/>
</dbReference>
<evidence type="ECO:0000313" key="5">
    <source>
        <dbReference type="EMBL" id="CAL1583947.1"/>
    </source>
</evidence>
<evidence type="ECO:0000256" key="2">
    <source>
        <dbReference type="ARBA" id="ARBA00022525"/>
    </source>
</evidence>
<dbReference type="PANTHER" id="PTHR11967:SF2">
    <property type="entry name" value="ALPHA-1-ACID GLYCOPROTEIN 1"/>
    <property type="match status" value="1"/>
</dbReference>
<comment type="subcellular location">
    <subcellularLocation>
        <location evidence="1">Secreted</location>
    </subcellularLocation>
</comment>
<name>A0AAV2K8L2_KNICA</name>
<dbReference type="InterPro" id="IPR012674">
    <property type="entry name" value="Calycin"/>
</dbReference>
<dbReference type="Gene3D" id="2.40.128.20">
    <property type="match status" value="1"/>
</dbReference>
<accession>A0AAV2K8L2</accession>